<accession>A0A563VSE5</accession>
<dbReference type="OrthoDB" id="9979860at2"/>
<dbReference type="EMBL" id="CAACVJ010000182">
    <property type="protein sequence ID" value="VEP14420.1"/>
    <property type="molecule type" value="Genomic_DNA"/>
</dbReference>
<proteinExistence type="predicted"/>
<gene>
    <name evidence="1" type="ORF">H1P_2570008</name>
    <name evidence="2" type="ORF">H1P_2620008</name>
</gene>
<name>A0A563VSE5_9CYAN</name>
<evidence type="ECO:0000313" key="3">
    <source>
        <dbReference type="Proteomes" id="UP000320055"/>
    </source>
</evidence>
<sequence>MIFNFGEVTLDCKILETSNYQSKHSRKTVQKLKIQTKVRGGNSRKEFNSILSNANKTSIISNKEANNIVKYWKIGNYSSSHTQDSPLCNYKIDIEEIEPLQATSLKIGDMILKPYSYEEYFQNDNLHINAKVHVNEEDQKKIKNDIEMGEELEVIRYGIDDQPRSMVLRLSYWSKNENQIKHEIRLEEINSKKNKNLSPGSVLGKAIHKMTENQAMTEILMESLVDKGIFNQDEIDNLYTRMSERIWQKKYELFQVKDIDDD</sequence>
<dbReference type="RefSeq" id="WP_144872843.1">
    <property type="nucleotide sequence ID" value="NZ_LR214000.1"/>
</dbReference>
<dbReference type="Proteomes" id="UP000320055">
    <property type="component" value="Unassembled WGS sequence"/>
</dbReference>
<evidence type="ECO:0000313" key="2">
    <source>
        <dbReference type="EMBL" id="VEP14420.1"/>
    </source>
</evidence>
<dbReference type="PROSITE" id="PS50096">
    <property type="entry name" value="IQ"/>
    <property type="match status" value="1"/>
</dbReference>
<organism evidence="1 3">
    <name type="scientific">Hyella patelloides LEGE 07179</name>
    <dbReference type="NCBI Taxonomy" id="945734"/>
    <lineage>
        <taxon>Bacteria</taxon>
        <taxon>Bacillati</taxon>
        <taxon>Cyanobacteriota</taxon>
        <taxon>Cyanophyceae</taxon>
        <taxon>Pleurocapsales</taxon>
        <taxon>Hyellaceae</taxon>
        <taxon>Hyella</taxon>
    </lineage>
</organism>
<dbReference type="AlphaFoldDB" id="A0A563VSE5"/>
<keyword evidence="3" id="KW-1185">Reference proteome</keyword>
<reference evidence="1 3" key="1">
    <citation type="submission" date="2019-01" db="EMBL/GenBank/DDBJ databases">
        <authorList>
            <person name="Brito A."/>
        </authorList>
    </citation>
    <scope>NUCLEOTIDE SEQUENCE [LARGE SCALE GENOMIC DNA]</scope>
    <source>
        <strain evidence="1">1</strain>
    </source>
</reference>
<evidence type="ECO:0000313" key="1">
    <source>
        <dbReference type="EMBL" id="VEP14317.1"/>
    </source>
</evidence>
<protein>
    <submittedName>
        <fullName evidence="1">Uncharacterized protein</fullName>
    </submittedName>
</protein>
<dbReference type="EMBL" id="CAACVJ010000176">
    <property type="protein sequence ID" value="VEP14317.1"/>
    <property type="molecule type" value="Genomic_DNA"/>
</dbReference>